<keyword evidence="2" id="KW-0521">NADP</keyword>
<dbReference type="EMBL" id="JAOQAV010000018">
    <property type="protein sequence ID" value="KAJ4187105.1"/>
    <property type="molecule type" value="Genomic_DNA"/>
</dbReference>
<evidence type="ECO:0000256" key="2">
    <source>
        <dbReference type="ARBA" id="ARBA00022857"/>
    </source>
</evidence>
<proteinExistence type="inferred from homology"/>
<dbReference type="OrthoDB" id="9974981at2759"/>
<evidence type="ECO:0000313" key="6">
    <source>
        <dbReference type="Proteomes" id="UP001152087"/>
    </source>
</evidence>
<dbReference type="InterPro" id="IPR016040">
    <property type="entry name" value="NAD(P)-bd_dom"/>
</dbReference>
<dbReference type="SUPFAM" id="SSF51735">
    <property type="entry name" value="NAD(P)-binding Rossmann-fold domains"/>
    <property type="match status" value="1"/>
</dbReference>
<gene>
    <name evidence="5" type="ORF">NW755_007199</name>
</gene>
<evidence type="ECO:0000256" key="1">
    <source>
        <dbReference type="ARBA" id="ARBA00005725"/>
    </source>
</evidence>
<evidence type="ECO:0000256" key="3">
    <source>
        <dbReference type="ARBA" id="ARBA00023002"/>
    </source>
</evidence>
<dbReference type="PANTHER" id="PTHR47706:SF9">
    <property type="entry name" value="NMRA-LIKE DOMAIN-CONTAINING PROTEIN-RELATED"/>
    <property type="match status" value="1"/>
</dbReference>
<name>A0A9W8V0K3_9HYPO</name>
<reference evidence="5" key="1">
    <citation type="submission" date="2022-09" db="EMBL/GenBank/DDBJ databases">
        <title>Fusarium specimens isolated from Avocado Roots.</title>
        <authorList>
            <person name="Stajich J."/>
            <person name="Roper C."/>
            <person name="Heimlech-Rivalta G."/>
        </authorList>
    </citation>
    <scope>NUCLEOTIDE SEQUENCE</scope>
    <source>
        <strain evidence="5">A02</strain>
    </source>
</reference>
<dbReference type="PANTHER" id="PTHR47706">
    <property type="entry name" value="NMRA-LIKE FAMILY PROTEIN"/>
    <property type="match status" value="1"/>
</dbReference>
<dbReference type="Gene3D" id="3.90.25.10">
    <property type="entry name" value="UDP-galactose 4-epimerase, domain 1"/>
    <property type="match status" value="1"/>
</dbReference>
<dbReference type="Gene3D" id="3.40.50.720">
    <property type="entry name" value="NAD(P)-binding Rossmann-like Domain"/>
    <property type="match status" value="2"/>
</dbReference>
<dbReference type="CDD" id="cd05259">
    <property type="entry name" value="PCBER_SDR_a"/>
    <property type="match status" value="1"/>
</dbReference>
<keyword evidence="3" id="KW-0560">Oxidoreductase</keyword>
<accession>A0A9W8V0K3</accession>
<dbReference type="InterPro" id="IPR036291">
    <property type="entry name" value="NAD(P)-bd_dom_sf"/>
</dbReference>
<keyword evidence="6" id="KW-1185">Reference proteome</keyword>
<protein>
    <recommendedName>
        <fullName evidence="4">NAD(P)-binding domain-containing protein</fullName>
    </recommendedName>
</protein>
<dbReference type="Pfam" id="PF13460">
    <property type="entry name" value="NAD_binding_10"/>
    <property type="match status" value="1"/>
</dbReference>
<dbReference type="InterPro" id="IPR051609">
    <property type="entry name" value="NmrA/Isoflavone_reductase-like"/>
</dbReference>
<evidence type="ECO:0000259" key="4">
    <source>
        <dbReference type="Pfam" id="PF13460"/>
    </source>
</evidence>
<organism evidence="5 6">
    <name type="scientific">Fusarium falciforme</name>
    <dbReference type="NCBI Taxonomy" id="195108"/>
    <lineage>
        <taxon>Eukaryota</taxon>
        <taxon>Fungi</taxon>
        <taxon>Dikarya</taxon>
        <taxon>Ascomycota</taxon>
        <taxon>Pezizomycotina</taxon>
        <taxon>Sordariomycetes</taxon>
        <taxon>Hypocreomycetidae</taxon>
        <taxon>Hypocreales</taxon>
        <taxon>Nectriaceae</taxon>
        <taxon>Fusarium</taxon>
        <taxon>Fusarium solani species complex</taxon>
    </lineage>
</organism>
<sequence>MSAITKVAVVGASGNLGPLVIKALLEAGFEVTVVTRQESKATFPSSVVIKRVDISSVESVTEAVKGQDAIVSTIATEATTAQQVFIDAAIAAHVRRFIPSEFGSNTREARDTKFGRFVAPKIAVGLENGFFGFDLKKKTCTLFDSGDEPFSGTNLTFIGKCVAASLKKPEETSNKFLTVASFTTTQNEVLRVIEEETGSKFAVTHVRTSDLEKIADEKIARNDPSAFVELLLQYVFADGAKQAAMENAATTVLGLKEESLTTTVKAVIDTLL</sequence>
<dbReference type="GO" id="GO:0016491">
    <property type="term" value="F:oxidoreductase activity"/>
    <property type="evidence" value="ECO:0007669"/>
    <property type="project" value="UniProtKB-KW"/>
</dbReference>
<dbReference type="Proteomes" id="UP001152087">
    <property type="component" value="Unassembled WGS sequence"/>
</dbReference>
<comment type="similarity">
    <text evidence="1">Belongs to the NmrA-type oxidoreductase family. Isoflavone reductase subfamily.</text>
</comment>
<evidence type="ECO:0000313" key="5">
    <source>
        <dbReference type="EMBL" id="KAJ4187105.1"/>
    </source>
</evidence>
<comment type="caution">
    <text evidence="5">The sequence shown here is derived from an EMBL/GenBank/DDBJ whole genome shotgun (WGS) entry which is preliminary data.</text>
</comment>
<dbReference type="AlphaFoldDB" id="A0A9W8V0K3"/>
<feature type="domain" description="NAD(P)-binding" evidence="4">
    <location>
        <begin position="11"/>
        <end position="105"/>
    </location>
</feature>
<dbReference type="InterPro" id="IPR045312">
    <property type="entry name" value="PCBER-like"/>
</dbReference>